<evidence type="ECO:0000313" key="1">
    <source>
        <dbReference type="EMBL" id="TQD94079.1"/>
    </source>
</evidence>
<accession>A0A540M6E7</accession>
<sequence length="68" mass="7283">MTNLQPHLRASLVTALKRENREGVMGFGHAVKLGRIGRWVLVSGRNGAQPGSVRVCRKDMVEDGGVGG</sequence>
<gene>
    <name evidence="1" type="ORF">C1H46_020274</name>
</gene>
<protein>
    <submittedName>
        <fullName evidence="1">Uncharacterized protein</fullName>
    </submittedName>
</protein>
<evidence type="ECO:0000313" key="2">
    <source>
        <dbReference type="Proteomes" id="UP000315295"/>
    </source>
</evidence>
<comment type="caution">
    <text evidence="1">The sequence shown here is derived from an EMBL/GenBank/DDBJ whole genome shotgun (WGS) entry which is preliminary data.</text>
</comment>
<proteinExistence type="predicted"/>
<dbReference type="Proteomes" id="UP000315295">
    <property type="component" value="Unassembled WGS sequence"/>
</dbReference>
<dbReference type="AlphaFoldDB" id="A0A540M6E7"/>
<organism evidence="1 2">
    <name type="scientific">Malus baccata</name>
    <name type="common">Siberian crab apple</name>
    <name type="synonym">Pyrus baccata</name>
    <dbReference type="NCBI Taxonomy" id="106549"/>
    <lineage>
        <taxon>Eukaryota</taxon>
        <taxon>Viridiplantae</taxon>
        <taxon>Streptophyta</taxon>
        <taxon>Embryophyta</taxon>
        <taxon>Tracheophyta</taxon>
        <taxon>Spermatophyta</taxon>
        <taxon>Magnoliopsida</taxon>
        <taxon>eudicotyledons</taxon>
        <taxon>Gunneridae</taxon>
        <taxon>Pentapetalae</taxon>
        <taxon>rosids</taxon>
        <taxon>fabids</taxon>
        <taxon>Rosales</taxon>
        <taxon>Rosaceae</taxon>
        <taxon>Amygdaloideae</taxon>
        <taxon>Maleae</taxon>
        <taxon>Malus</taxon>
    </lineage>
</organism>
<name>A0A540M6E7_MALBA</name>
<keyword evidence="2" id="KW-1185">Reference proteome</keyword>
<reference evidence="1 2" key="1">
    <citation type="journal article" date="2019" name="G3 (Bethesda)">
        <title>Sequencing of a Wild Apple (Malus baccata) Genome Unravels the Differences Between Cultivated and Wild Apple Species Regarding Disease Resistance and Cold Tolerance.</title>
        <authorList>
            <person name="Chen X."/>
        </authorList>
    </citation>
    <scope>NUCLEOTIDE SEQUENCE [LARGE SCALE GENOMIC DNA]</scope>
    <source>
        <strain evidence="2">cv. Shandingzi</strain>
        <tissue evidence="1">Leaves</tissue>
    </source>
</reference>
<dbReference type="EMBL" id="VIEB01000350">
    <property type="protein sequence ID" value="TQD94079.1"/>
    <property type="molecule type" value="Genomic_DNA"/>
</dbReference>